<evidence type="ECO:0000256" key="6">
    <source>
        <dbReference type="ARBA" id="ARBA00023128"/>
    </source>
</evidence>
<dbReference type="InterPro" id="IPR036291">
    <property type="entry name" value="NAD(P)-bd_dom_sf"/>
</dbReference>
<dbReference type="SUPFAM" id="SSF55718">
    <property type="entry name" value="SCP-like"/>
    <property type="match status" value="1"/>
</dbReference>
<name>A0A1W0X3Y7_HYPEX</name>
<dbReference type="InterPro" id="IPR003033">
    <property type="entry name" value="SCP2_sterol-bd_dom"/>
</dbReference>
<keyword evidence="5" id="KW-0560">Oxidoreductase</keyword>
<dbReference type="Pfam" id="PF00106">
    <property type="entry name" value="adh_short"/>
    <property type="match status" value="1"/>
</dbReference>
<dbReference type="FunFam" id="3.40.50.720:FF:000301">
    <property type="entry name" value="Hydroxysteroid dehydrogenase like 2"/>
    <property type="match status" value="1"/>
</dbReference>
<evidence type="ECO:0000256" key="5">
    <source>
        <dbReference type="ARBA" id="ARBA00023002"/>
    </source>
</evidence>
<dbReference type="InterPro" id="IPR051935">
    <property type="entry name" value="HSDL2"/>
</dbReference>
<feature type="domain" description="SCP2" evidence="9">
    <location>
        <begin position="331"/>
        <end position="411"/>
    </location>
</feature>
<dbReference type="InterPro" id="IPR002347">
    <property type="entry name" value="SDR_fam"/>
</dbReference>
<keyword evidence="7" id="KW-0576">Peroxisome</keyword>
<dbReference type="PANTHER" id="PTHR42808">
    <property type="entry name" value="HYDROXYSTEROID DEHYDROGENASE-LIKE PROTEIN 2"/>
    <property type="match status" value="1"/>
</dbReference>
<dbReference type="GO" id="GO:0016491">
    <property type="term" value="F:oxidoreductase activity"/>
    <property type="evidence" value="ECO:0007669"/>
    <property type="project" value="UniProtKB-KW"/>
</dbReference>
<keyword evidence="4" id="KW-0521">NADP</keyword>
<dbReference type="EMBL" id="MTYJ01000019">
    <property type="protein sequence ID" value="OQV22141.1"/>
    <property type="molecule type" value="Genomic_DNA"/>
</dbReference>
<dbReference type="NCBIfam" id="NF006133">
    <property type="entry name" value="PRK08278.1"/>
    <property type="match status" value="1"/>
</dbReference>
<protein>
    <recommendedName>
        <fullName evidence="8">Hydroxysteroid dehydrogenase-like protein 2</fullName>
    </recommendedName>
</protein>
<dbReference type="Proteomes" id="UP000192578">
    <property type="component" value="Unassembled WGS sequence"/>
</dbReference>
<evidence type="ECO:0000313" key="11">
    <source>
        <dbReference type="Proteomes" id="UP000192578"/>
    </source>
</evidence>
<dbReference type="GO" id="GO:0005739">
    <property type="term" value="C:mitochondrion"/>
    <property type="evidence" value="ECO:0007669"/>
    <property type="project" value="UniProtKB-SubCell"/>
</dbReference>
<evidence type="ECO:0000256" key="2">
    <source>
        <dbReference type="ARBA" id="ARBA00004275"/>
    </source>
</evidence>
<evidence type="ECO:0000313" key="10">
    <source>
        <dbReference type="EMBL" id="OQV22141.1"/>
    </source>
</evidence>
<dbReference type="CDD" id="cd09762">
    <property type="entry name" value="HSDL2_SDR_c"/>
    <property type="match status" value="1"/>
</dbReference>
<evidence type="ECO:0000256" key="7">
    <source>
        <dbReference type="ARBA" id="ARBA00023140"/>
    </source>
</evidence>
<keyword evidence="11" id="KW-1185">Reference proteome</keyword>
<comment type="similarity">
    <text evidence="3">Belongs to the short-chain dehydrogenases/reductases (SDR) family.</text>
</comment>
<dbReference type="GO" id="GO:0005777">
    <property type="term" value="C:peroxisome"/>
    <property type="evidence" value="ECO:0007669"/>
    <property type="project" value="UniProtKB-SubCell"/>
</dbReference>
<evidence type="ECO:0000256" key="1">
    <source>
        <dbReference type="ARBA" id="ARBA00004173"/>
    </source>
</evidence>
<dbReference type="SUPFAM" id="SSF51735">
    <property type="entry name" value="NAD(P)-binding Rossmann-fold domains"/>
    <property type="match status" value="1"/>
</dbReference>
<dbReference type="Pfam" id="PF02036">
    <property type="entry name" value="SCP2"/>
    <property type="match status" value="1"/>
</dbReference>
<comment type="subcellular location">
    <subcellularLocation>
        <location evidence="1">Mitochondrion</location>
    </subcellularLocation>
    <subcellularLocation>
        <location evidence="2">Peroxisome</location>
    </subcellularLocation>
</comment>
<keyword evidence="6" id="KW-0496">Mitochondrion</keyword>
<dbReference type="PRINTS" id="PR00081">
    <property type="entry name" value="GDHRDH"/>
</dbReference>
<dbReference type="AlphaFoldDB" id="A0A1W0X3Y7"/>
<organism evidence="10 11">
    <name type="scientific">Hypsibius exemplaris</name>
    <name type="common">Freshwater tardigrade</name>
    <dbReference type="NCBI Taxonomy" id="2072580"/>
    <lineage>
        <taxon>Eukaryota</taxon>
        <taxon>Metazoa</taxon>
        <taxon>Ecdysozoa</taxon>
        <taxon>Tardigrada</taxon>
        <taxon>Eutardigrada</taxon>
        <taxon>Parachela</taxon>
        <taxon>Hypsibioidea</taxon>
        <taxon>Hypsibiidae</taxon>
        <taxon>Hypsibius</taxon>
    </lineage>
</organism>
<dbReference type="Gene3D" id="3.30.1050.10">
    <property type="entry name" value="SCP2 sterol-binding domain"/>
    <property type="match status" value="1"/>
</dbReference>
<dbReference type="InterPro" id="IPR036527">
    <property type="entry name" value="SCP2_sterol-bd_dom_sf"/>
</dbReference>
<dbReference type="OrthoDB" id="5327538at2759"/>
<evidence type="ECO:0000256" key="4">
    <source>
        <dbReference type="ARBA" id="ARBA00022857"/>
    </source>
</evidence>
<gene>
    <name evidence="10" type="ORF">BV898_03987</name>
</gene>
<proteinExistence type="inferred from homology"/>
<evidence type="ECO:0000259" key="9">
    <source>
        <dbReference type="Pfam" id="PF02036"/>
    </source>
</evidence>
<comment type="caution">
    <text evidence="10">The sequence shown here is derived from an EMBL/GenBank/DDBJ whole genome shotgun (WGS) entry which is preliminary data.</text>
</comment>
<evidence type="ECO:0000256" key="8">
    <source>
        <dbReference type="ARBA" id="ARBA00040243"/>
    </source>
</evidence>
<accession>A0A1W0X3Y7</accession>
<sequence>MYNTGKLAGKTIFITGASRGIGKAIALKAAKDGANLVIAAKTATPHAKLEGTIFTAAKEIEAAGGRCLPVQVDVRDEDQVQKAVEDAVRNFGGIDILVNNASAISLTGTQDTTMKKYDLMNQVNARGTFLTSKLCIPYLKQSKNPHILNLSPPLSLNPIWFKGHVAYTMAKYGMSMCVLGMSEEFKDNNIAVNALWPRTAIWTAAVEMMAGDSSAKNCRKVDICADAFYVIVTKSSRDFTGNFCIDERVLRDAGVTDFDQYAVEKGNVLIMDGFVDEDENGQPNILSREESSNHLRSGFKSSGSAGPVGVAEISAVFSAVGETLKNNPDLKLDGLYLFDVEGQKWFIDGASRSIGKSGQAPPGVPLCTLSMKAKDFSELFSGSLIPTMAFLSGKVVVKGNMGSAIKLDKLLAAYQQNRKLRAA</sequence>
<dbReference type="PANTHER" id="PTHR42808:SF3">
    <property type="entry name" value="HYDROXYSTEROID DEHYDROGENASE-LIKE PROTEIN 2"/>
    <property type="match status" value="1"/>
</dbReference>
<evidence type="ECO:0000256" key="3">
    <source>
        <dbReference type="ARBA" id="ARBA00006484"/>
    </source>
</evidence>
<dbReference type="Gene3D" id="3.40.50.720">
    <property type="entry name" value="NAD(P)-binding Rossmann-like Domain"/>
    <property type="match status" value="1"/>
</dbReference>
<reference evidence="11" key="1">
    <citation type="submission" date="2017-01" db="EMBL/GenBank/DDBJ databases">
        <title>Comparative genomics of anhydrobiosis in the tardigrade Hypsibius dujardini.</title>
        <authorList>
            <person name="Yoshida Y."/>
            <person name="Koutsovoulos G."/>
            <person name="Laetsch D."/>
            <person name="Stevens L."/>
            <person name="Kumar S."/>
            <person name="Horikawa D."/>
            <person name="Ishino K."/>
            <person name="Komine S."/>
            <person name="Tomita M."/>
            <person name="Blaxter M."/>
            <person name="Arakawa K."/>
        </authorList>
    </citation>
    <scope>NUCLEOTIDE SEQUENCE [LARGE SCALE GENOMIC DNA]</scope>
    <source>
        <strain evidence="11">Z151</strain>
    </source>
</reference>